<reference evidence="1 2" key="1">
    <citation type="journal article" date="2015" name="Sci. Rep.">
        <title>Chromosome-level genome map provides insights into diverse defense mechanisms in the medicinal fungus Ganoderma sinense.</title>
        <authorList>
            <person name="Zhu Y."/>
            <person name="Xu J."/>
            <person name="Sun C."/>
            <person name="Zhou S."/>
            <person name="Xu H."/>
            <person name="Nelson D.R."/>
            <person name="Qian J."/>
            <person name="Song J."/>
            <person name="Luo H."/>
            <person name="Xiang L."/>
            <person name="Li Y."/>
            <person name="Xu Z."/>
            <person name="Ji A."/>
            <person name="Wang L."/>
            <person name="Lu S."/>
            <person name="Hayward A."/>
            <person name="Sun W."/>
            <person name="Li X."/>
            <person name="Schwartz D.C."/>
            <person name="Wang Y."/>
            <person name="Chen S."/>
        </authorList>
    </citation>
    <scope>NUCLEOTIDE SEQUENCE [LARGE SCALE GENOMIC DNA]</scope>
    <source>
        <strain evidence="1 2">ZZ0214-1</strain>
    </source>
</reference>
<dbReference type="EMBL" id="AYKW01000015">
    <property type="protein sequence ID" value="PIL30374.1"/>
    <property type="molecule type" value="Genomic_DNA"/>
</dbReference>
<dbReference type="InterPro" id="IPR011008">
    <property type="entry name" value="Dimeric_a/b-barrel"/>
</dbReference>
<dbReference type="AlphaFoldDB" id="A0A2G8S9C9"/>
<name>A0A2G8S9C9_9APHY</name>
<comment type="caution">
    <text evidence="1">The sequence shown here is derived from an EMBL/GenBank/DDBJ whole genome shotgun (WGS) entry which is preliminary data.</text>
</comment>
<dbReference type="SUPFAM" id="SSF54909">
    <property type="entry name" value="Dimeric alpha+beta barrel"/>
    <property type="match status" value="1"/>
</dbReference>
<gene>
    <name evidence="1" type="ORF">GSI_07559</name>
</gene>
<evidence type="ECO:0000313" key="1">
    <source>
        <dbReference type="EMBL" id="PIL30374.1"/>
    </source>
</evidence>
<protein>
    <submittedName>
        <fullName evidence="1">Uncharacterized protein</fullName>
    </submittedName>
</protein>
<evidence type="ECO:0000313" key="2">
    <source>
        <dbReference type="Proteomes" id="UP000230002"/>
    </source>
</evidence>
<accession>A0A2G8S9C9</accession>
<dbReference type="Proteomes" id="UP000230002">
    <property type="component" value="Unassembled WGS sequence"/>
</dbReference>
<proteinExistence type="predicted"/>
<keyword evidence="2" id="KW-1185">Reference proteome</keyword>
<sequence>MATTSAARRHACTNDLGPVVCEQCQLAQDRSVGRWTCSSRSTVSSRMERTASWSPGVTWSMDSCLRTLSDYILQSFGFLDGISLPAVKDFDTKHIPGQETVTQGVVLCGRENDVDADTNKPFAHPASPYLPASPDGADIAMVNATFAELGALSGISLQEHDWIVSVLNLGGATSLAEQS</sequence>
<dbReference type="OrthoDB" id="3207336at2759"/>
<organism evidence="1 2">
    <name type="scientific">Ganoderma sinense ZZ0214-1</name>
    <dbReference type="NCBI Taxonomy" id="1077348"/>
    <lineage>
        <taxon>Eukaryota</taxon>
        <taxon>Fungi</taxon>
        <taxon>Dikarya</taxon>
        <taxon>Basidiomycota</taxon>
        <taxon>Agaricomycotina</taxon>
        <taxon>Agaricomycetes</taxon>
        <taxon>Polyporales</taxon>
        <taxon>Polyporaceae</taxon>
        <taxon>Ganoderma</taxon>
    </lineage>
</organism>